<name>A0ABV5KP22_9BACL</name>
<evidence type="ECO:0008006" key="3">
    <source>
        <dbReference type="Google" id="ProtNLM"/>
    </source>
</evidence>
<reference evidence="1 2" key="1">
    <citation type="submission" date="2024-09" db="EMBL/GenBank/DDBJ databases">
        <authorList>
            <person name="Sun Q."/>
            <person name="Mori K."/>
        </authorList>
    </citation>
    <scope>NUCLEOTIDE SEQUENCE [LARGE SCALE GENOMIC DNA]</scope>
    <source>
        <strain evidence="1 2">TISTR 2452</strain>
    </source>
</reference>
<dbReference type="Proteomes" id="UP001589747">
    <property type="component" value="Unassembled WGS sequence"/>
</dbReference>
<sequence length="125" mass="14732">MAMAEHQLELFPRATAEQIEKTKRLLEEYQSCARICAAFEEEGIETLCETERASYNKSTSKVKRIRRAVKLIFDREIREIIEYRYLQENTYTDTIQQFTKAMDDRTVDRKLNKGIEAVAESLILF</sequence>
<dbReference type="RefSeq" id="WP_377494777.1">
    <property type="nucleotide sequence ID" value="NZ_JBHMDO010000022.1"/>
</dbReference>
<accession>A0ABV5KP22</accession>
<evidence type="ECO:0000313" key="1">
    <source>
        <dbReference type="EMBL" id="MFB9326980.1"/>
    </source>
</evidence>
<protein>
    <recommendedName>
        <fullName evidence="3">ArpU family transcriptional regulator</fullName>
    </recommendedName>
</protein>
<organism evidence="1 2">
    <name type="scientific">Paenibacillus aurantiacus</name>
    <dbReference type="NCBI Taxonomy" id="1936118"/>
    <lineage>
        <taxon>Bacteria</taxon>
        <taxon>Bacillati</taxon>
        <taxon>Bacillota</taxon>
        <taxon>Bacilli</taxon>
        <taxon>Bacillales</taxon>
        <taxon>Paenibacillaceae</taxon>
        <taxon>Paenibacillus</taxon>
    </lineage>
</organism>
<gene>
    <name evidence="1" type="ORF">ACFFSY_13715</name>
</gene>
<dbReference type="EMBL" id="JBHMDO010000022">
    <property type="protein sequence ID" value="MFB9326980.1"/>
    <property type="molecule type" value="Genomic_DNA"/>
</dbReference>
<comment type="caution">
    <text evidence="1">The sequence shown here is derived from an EMBL/GenBank/DDBJ whole genome shotgun (WGS) entry which is preliminary data.</text>
</comment>
<keyword evidence="2" id="KW-1185">Reference proteome</keyword>
<proteinExistence type="predicted"/>
<evidence type="ECO:0000313" key="2">
    <source>
        <dbReference type="Proteomes" id="UP001589747"/>
    </source>
</evidence>